<organism evidence="2 3">
    <name type="scientific">Phyllosticta citricarpa</name>
    <dbReference type="NCBI Taxonomy" id="55181"/>
    <lineage>
        <taxon>Eukaryota</taxon>
        <taxon>Fungi</taxon>
        <taxon>Dikarya</taxon>
        <taxon>Ascomycota</taxon>
        <taxon>Pezizomycotina</taxon>
        <taxon>Dothideomycetes</taxon>
        <taxon>Dothideomycetes incertae sedis</taxon>
        <taxon>Botryosphaeriales</taxon>
        <taxon>Phyllostictaceae</taxon>
        <taxon>Phyllosticta</taxon>
    </lineage>
</organism>
<comment type="caution">
    <text evidence="2">The sequence shown here is derived from an EMBL/GenBank/DDBJ whole genome shotgun (WGS) entry which is preliminary data.</text>
</comment>
<proteinExistence type="predicted"/>
<evidence type="ECO:0000256" key="1">
    <source>
        <dbReference type="SAM" id="MobiDB-lite"/>
    </source>
</evidence>
<gene>
    <name evidence="2" type="ORF">IWX46DRAFT_244939</name>
</gene>
<protein>
    <submittedName>
        <fullName evidence="2">Uncharacterized protein</fullName>
    </submittedName>
</protein>
<reference evidence="2 3" key="1">
    <citation type="submission" date="2024-04" db="EMBL/GenBank/DDBJ databases">
        <title>Phyllosticta paracitricarpa is synonymous to the EU quarantine fungus P. citricarpa based on phylogenomic analyses.</title>
        <authorList>
            <consortium name="Lawrence Berkeley National Laboratory"/>
            <person name="Van Ingen-Buijs V.A."/>
            <person name="Van Westerhoven A.C."/>
            <person name="Haridas S."/>
            <person name="Skiadas P."/>
            <person name="Martin F."/>
            <person name="Groenewald J.Z."/>
            <person name="Crous P.W."/>
            <person name="Seidl M.F."/>
        </authorList>
    </citation>
    <scope>NUCLEOTIDE SEQUENCE [LARGE SCALE GENOMIC DNA]</scope>
    <source>
        <strain evidence="2 3">CBS 122670</strain>
    </source>
</reference>
<dbReference type="EMBL" id="JBBPDW010000032">
    <property type="protein sequence ID" value="KAK7537905.1"/>
    <property type="molecule type" value="Genomic_DNA"/>
</dbReference>
<keyword evidence="3" id="KW-1185">Reference proteome</keyword>
<feature type="compositionally biased region" description="Low complexity" evidence="1">
    <location>
        <begin position="212"/>
        <end position="224"/>
    </location>
</feature>
<feature type="region of interest" description="Disordered" evidence="1">
    <location>
        <begin position="174"/>
        <end position="224"/>
    </location>
</feature>
<evidence type="ECO:0000313" key="3">
    <source>
        <dbReference type="Proteomes" id="UP001365128"/>
    </source>
</evidence>
<evidence type="ECO:0000313" key="2">
    <source>
        <dbReference type="EMBL" id="KAK7537905.1"/>
    </source>
</evidence>
<accession>A0ABR1LSZ6</accession>
<name>A0ABR1LSZ6_9PEZI</name>
<sequence>MTENSTLYYMCRYDYRGPPPLTEMGFCGTLAVSHGVVEARSDERAGQGVWLVFGSEIEACTVWLGGRGHWEGCVLLARWYLDEGIGVEAVSVSSSMPHACMALVAGRVPSACYQVRGSLTRTRQQRRGGFIRRCVPKCRRLQVIRGHRQVKSHQHTCMCNAQRSANPARHLSTTLAHETSSHTSNHHHNHPLSTSHRSENERKCSTARCSRTTTTHITSSHHSPPTLPIHYASVEIAF</sequence>
<dbReference type="Proteomes" id="UP001365128">
    <property type="component" value="Unassembled WGS sequence"/>
</dbReference>